<dbReference type="RefSeq" id="WP_004876037.1">
    <property type="nucleotide sequence ID" value="NZ_AALD02000030.1"/>
</dbReference>
<evidence type="ECO:0008006" key="3">
    <source>
        <dbReference type="Google" id="ProtNLM"/>
    </source>
</evidence>
<gene>
    <name evidence="1" type="ORF">ymoll0001_32280</name>
</gene>
<proteinExistence type="predicted"/>
<reference evidence="1" key="1">
    <citation type="submission" date="2008-12" db="EMBL/GenBank/DDBJ databases">
        <title>Annotation of the Yersinia mollaretii ATCC 43969 genome.</title>
        <authorList>
            <person name="Read T.D."/>
            <person name="Akmal A."/>
            <person name="Bishop-Lilly K."/>
            <person name="Chen P.E."/>
            <person name="Cook C."/>
            <person name="Kiley M.P."/>
            <person name="Lentz S."/>
            <person name="Mateczun A."/>
            <person name="Nagarajan N."/>
            <person name="Nolan N."/>
            <person name="Osborne B.I."/>
            <person name="Pop M."/>
            <person name="Sozhamannan S."/>
            <person name="Stewart A.C."/>
            <person name="Sulakvelidze A."/>
            <person name="Thomason B."/>
            <person name="Willner K."/>
            <person name="Zwick M.E."/>
        </authorList>
    </citation>
    <scope>NUCLEOTIDE SEQUENCE [LARGE SCALE GENOMIC DNA]</scope>
    <source>
        <strain evidence="1">ATCC 43969</strain>
    </source>
</reference>
<dbReference type="Proteomes" id="UP000003027">
    <property type="component" value="Unassembled WGS sequence"/>
</dbReference>
<sequence length="58" mass="6471">MNKEESSVTHTLNDVASQPIIYFAGSIRAGREDVVIYASLINEIKKYGKVITEHVGDY</sequence>
<accession>A0ABP2EDH1</accession>
<protein>
    <recommendedName>
        <fullName evidence="3">Nucleoside 2-deoxyribosyltransferase</fullName>
    </recommendedName>
</protein>
<dbReference type="GeneID" id="57916401"/>
<evidence type="ECO:0000313" key="2">
    <source>
        <dbReference type="Proteomes" id="UP000003027"/>
    </source>
</evidence>
<dbReference type="EMBL" id="AALD02000030">
    <property type="protein sequence ID" value="EEQ09773.1"/>
    <property type="molecule type" value="Genomic_DNA"/>
</dbReference>
<evidence type="ECO:0000313" key="1">
    <source>
        <dbReference type="EMBL" id="EEQ09773.1"/>
    </source>
</evidence>
<name>A0ABP2EDH1_YERMW</name>
<comment type="caution">
    <text evidence="1">The sequence shown here is derived from an EMBL/GenBank/DDBJ whole genome shotgun (WGS) entry which is preliminary data.</text>
</comment>
<organism evidence="1 2">
    <name type="scientific">Yersinia mollaretii (strain ATCC 43969 / DSM 18520 / CIP 103324 / CNY 7263 / WAIP 204)</name>
    <dbReference type="NCBI Taxonomy" id="349967"/>
    <lineage>
        <taxon>Bacteria</taxon>
        <taxon>Pseudomonadati</taxon>
        <taxon>Pseudomonadota</taxon>
        <taxon>Gammaproteobacteria</taxon>
        <taxon>Enterobacterales</taxon>
        <taxon>Yersiniaceae</taxon>
        <taxon>Yersinia</taxon>
    </lineage>
</organism>
<dbReference type="Gene3D" id="3.40.50.450">
    <property type="match status" value="1"/>
</dbReference>
<keyword evidence="2" id="KW-1185">Reference proteome</keyword>